<feature type="domain" description="MYND-type" evidence="6">
    <location>
        <begin position="10"/>
        <end position="46"/>
    </location>
</feature>
<evidence type="ECO:0000313" key="8">
    <source>
        <dbReference type="Proteomes" id="UP001447188"/>
    </source>
</evidence>
<accession>A0ABR3G9T4</accession>
<feature type="transmembrane region" description="Helical" evidence="5">
    <location>
        <begin position="369"/>
        <end position="396"/>
    </location>
</feature>
<evidence type="ECO:0000259" key="6">
    <source>
        <dbReference type="PROSITE" id="PS50865"/>
    </source>
</evidence>
<evidence type="ECO:0000256" key="5">
    <source>
        <dbReference type="SAM" id="Phobius"/>
    </source>
</evidence>
<proteinExistence type="predicted"/>
<keyword evidence="5" id="KW-1133">Transmembrane helix</keyword>
<gene>
    <name evidence="7" type="ORF">Q9L58_008406</name>
</gene>
<dbReference type="Gene3D" id="6.10.140.2220">
    <property type="match status" value="1"/>
</dbReference>
<dbReference type="SUPFAM" id="SSF144232">
    <property type="entry name" value="HIT/MYND zinc finger-like"/>
    <property type="match status" value="1"/>
</dbReference>
<dbReference type="InterPro" id="IPR002893">
    <property type="entry name" value="Znf_MYND"/>
</dbReference>
<organism evidence="7 8">
    <name type="scientific">Discina gigas</name>
    <dbReference type="NCBI Taxonomy" id="1032678"/>
    <lineage>
        <taxon>Eukaryota</taxon>
        <taxon>Fungi</taxon>
        <taxon>Dikarya</taxon>
        <taxon>Ascomycota</taxon>
        <taxon>Pezizomycotina</taxon>
        <taxon>Pezizomycetes</taxon>
        <taxon>Pezizales</taxon>
        <taxon>Discinaceae</taxon>
        <taxon>Discina</taxon>
    </lineage>
</organism>
<keyword evidence="3" id="KW-0862">Zinc</keyword>
<dbReference type="EMBL" id="JBBBZM010000155">
    <property type="protein sequence ID" value="KAL0632713.1"/>
    <property type="molecule type" value="Genomic_DNA"/>
</dbReference>
<evidence type="ECO:0000256" key="4">
    <source>
        <dbReference type="PROSITE-ProRule" id="PRU00134"/>
    </source>
</evidence>
<evidence type="ECO:0000256" key="2">
    <source>
        <dbReference type="ARBA" id="ARBA00022771"/>
    </source>
</evidence>
<dbReference type="PROSITE" id="PS01360">
    <property type="entry name" value="ZF_MYND_1"/>
    <property type="match status" value="1"/>
</dbReference>
<reference evidence="7 8" key="1">
    <citation type="submission" date="2024-02" db="EMBL/GenBank/DDBJ databases">
        <title>Discinaceae phylogenomics.</title>
        <authorList>
            <person name="Dirks A.C."/>
            <person name="James T.Y."/>
        </authorList>
    </citation>
    <scope>NUCLEOTIDE SEQUENCE [LARGE SCALE GENOMIC DNA]</scope>
    <source>
        <strain evidence="7 8">ACD0624</strain>
    </source>
</reference>
<dbReference type="Proteomes" id="UP001447188">
    <property type="component" value="Unassembled WGS sequence"/>
</dbReference>
<dbReference type="Pfam" id="PF01753">
    <property type="entry name" value="zf-MYND"/>
    <property type="match status" value="1"/>
</dbReference>
<protein>
    <recommendedName>
        <fullName evidence="6">MYND-type domain-containing protein</fullName>
    </recommendedName>
</protein>
<evidence type="ECO:0000256" key="3">
    <source>
        <dbReference type="ARBA" id="ARBA00022833"/>
    </source>
</evidence>
<keyword evidence="5" id="KW-0472">Membrane</keyword>
<evidence type="ECO:0000313" key="7">
    <source>
        <dbReference type="EMBL" id="KAL0632713.1"/>
    </source>
</evidence>
<keyword evidence="2 4" id="KW-0863">Zinc-finger</keyword>
<dbReference type="PROSITE" id="PS50865">
    <property type="entry name" value="ZF_MYND_2"/>
    <property type="match status" value="1"/>
</dbReference>
<keyword evidence="8" id="KW-1185">Reference proteome</keyword>
<name>A0ABR3G9T4_9PEZI</name>
<comment type="caution">
    <text evidence="7">The sequence shown here is derived from an EMBL/GenBank/DDBJ whole genome shotgun (WGS) entry which is preliminary data.</text>
</comment>
<evidence type="ECO:0000256" key="1">
    <source>
        <dbReference type="ARBA" id="ARBA00022723"/>
    </source>
</evidence>
<keyword evidence="5" id="KW-0812">Transmembrane</keyword>
<keyword evidence="1" id="KW-0479">Metal-binding</keyword>
<sequence>METPRALKQCTMCGKPCSQMCKQCRSSYYCSRACQIADWPTHKLLCRFFRNFTNPQTPTSKRGIFFPDDSNETFGEETVQHVDKAEFLGKRSTYRVWVLLNKTRDLNREDVLSVYFRLAGGFDGSALNPCAIAVAKGRCVNFCWPGPLLVLRTSGLTLGDSESVDVDMVDFRDAVDLLCSFPAIDINTTEPEKEAREVRGVRINCQGEMDLYGRAKYEAVMVENNNPVFTQPVSTISQRLGLLVTAFSCSAHKVSGSYDRMNREVVLLHTDTIPTSENSGFTYTEWRPPMGNVIVVRWDRKPLEKKHVEAMCRYCLDVLTPLFEGSVDGLIPRRAVLENLTEDAFEEYWKWYNRTKWLKVDDKTWKPSLTIFVCAVFYSTILGGGFVLFCFVLLFYSLPLPF</sequence>